<reference evidence="2 3" key="1">
    <citation type="journal article" date="2019" name="Nat. Plants">
        <title>Stout camphor tree genome fills gaps in understanding of flowering plant genome evolution.</title>
        <authorList>
            <person name="Chaw S.M."/>
            <person name="Liu Y.C."/>
            <person name="Wu Y.W."/>
            <person name="Wang H.Y."/>
            <person name="Lin C.I."/>
            <person name="Wu C.S."/>
            <person name="Ke H.M."/>
            <person name="Chang L.Y."/>
            <person name="Hsu C.Y."/>
            <person name="Yang H.T."/>
            <person name="Sudianto E."/>
            <person name="Hsu M.H."/>
            <person name="Wu K.P."/>
            <person name="Wang L.N."/>
            <person name="Leebens-Mack J.H."/>
            <person name="Tsai I.J."/>
        </authorList>
    </citation>
    <scope>NUCLEOTIDE SEQUENCE [LARGE SCALE GENOMIC DNA]</scope>
    <source>
        <strain evidence="3">cv. Chaw 1501</strain>
        <tissue evidence="2">Young leaves</tissue>
    </source>
</reference>
<dbReference type="InterPro" id="IPR032675">
    <property type="entry name" value="LRR_dom_sf"/>
</dbReference>
<organism evidence="2 3">
    <name type="scientific">Cinnamomum micranthum f. kanehirae</name>
    <dbReference type="NCBI Taxonomy" id="337451"/>
    <lineage>
        <taxon>Eukaryota</taxon>
        <taxon>Viridiplantae</taxon>
        <taxon>Streptophyta</taxon>
        <taxon>Embryophyta</taxon>
        <taxon>Tracheophyta</taxon>
        <taxon>Spermatophyta</taxon>
        <taxon>Magnoliopsida</taxon>
        <taxon>Magnoliidae</taxon>
        <taxon>Laurales</taxon>
        <taxon>Lauraceae</taxon>
        <taxon>Cinnamomum</taxon>
    </lineage>
</organism>
<proteinExistence type="predicted"/>
<dbReference type="Pfam" id="PF13516">
    <property type="entry name" value="LRR_6"/>
    <property type="match status" value="1"/>
</dbReference>
<dbReference type="InterPro" id="IPR001611">
    <property type="entry name" value="Leu-rich_rpt"/>
</dbReference>
<dbReference type="SMART" id="SM00367">
    <property type="entry name" value="LRR_CC"/>
    <property type="match status" value="7"/>
</dbReference>
<evidence type="ECO:0000313" key="2">
    <source>
        <dbReference type="EMBL" id="RWR93274.1"/>
    </source>
</evidence>
<dbReference type="STRING" id="337451.A0A3S3R283"/>
<evidence type="ECO:0000313" key="3">
    <source>
        <dbReference type="Proteomes" id="UP000283530"/>
    </source>
</evidence>
<dbReference type="PANTHER" id="PTHR12904:SF23">
    <property type="entry name" value="PROTEIN ZER-1 HOMOLOG"/>
    <property type="match status" value="1"/>
</dbReference>
<protein>
    <submittedName>
        <fullName evidence="2">Putative adenylate cyclase regulatory protein isoform X2</fullName>
    </submittedName>
</protein>
<dbReference type="Gene3D" id="3.80.10.10">
    <property type="entry name" value="Ribonuclease Inhibitor"/>
    <property type="match status" value="4"/>
</dbReference>
<dbReference type="InterPro" id="IPR006553">
    <property type="entry name" value="Leu-rich_rpt_Cys-con_subtyp"/>
</dbReference>
<comment type="caution">
    <text evidence="2">The sequence shown here is derived from an EMBL/GenBank/DDBJ whole genome shotgun (WGS) entry which is preliminary data.</text>
</comment>
<dbReference type="Proteomes" id="UP000283530">
    <property type="component" value="Unassembled WGS sequence"/>
</dbReference>
<sequence>MEGHLVRLCLDAASKSRESVEIWRRQRRTLERMPTQLADALLRQLLRRRLVYPSLLEVFQQCVEEIDLKGESFVDAEWMAYLGSFRHLRALNLADCRGINNAAIWSITGMTTLKELDLSRCSKVTDAGIEHLLSIPSLKKLCIPESGLTAKGIMRLSTLGKLSVLDLGGLPVTDLALNSLQALTQMEYLDLWGSKISNKGAEILKMFPKLNFLNLAWTNVTKLSKLPSLTCLNMSNCTIQYIFEGEDGARTPLSKLVISGATFTDVHDAFSYMEASSLSVLDISNSTVQDFHFLEDMNRLEYLDVSSSRMEDDDLLKSVACVGWNLKDLNLSNTRISTLGVTTLAGKVPNLQTLCLSHTAVDDAALSYISMMPSLRAINLRNTNIKGFTNQGGQGRVLSLTALQNLDHLEWLDLEDTQIRDEVLHPLSAFGELNHLSLKSDFLSDISLHTVSSLPKLQSLGIRGAVLSNNGLLSLQPPSMLQMLDLRECWLLTEDAISTFCRSHPRIVVQHELVHTSSICQNAGDDGSSPSRGTSSASQARLKKGKSSQASCRFRRENFVDERIKYSREELLRLQFSAVLAPPHTGISGPQAPVKE</sequence>
<dbReference type="SUPFAM" id="SSF52047">
    <property type="entry name" value="RNI-like"/>
    <property type="match status" value="1"/>
</dbReference>
<name>A0A3S3R283_9MAGN</name>
<dbReference type="EMBL" id="QPKB01000010">
    <property type="protein sequence ID" value="RWR93274.1"/>
    <property type="molecule type" value="Genomic_DNA"/>
</dbReference>
<feature type="compositionally biased region" description="Low complexity" evidence="1">
    <location>
        <begin position="528"/>
        <end position="538"/>
    </location>
</feature>
<evidence type="ECO:0000256" key="1">
    <source>
        <dbReference type="SAM" id="MobiDB-lite"/>
    </source>
</evidence>
<accession>A0A3S3R283</accession>
<gene>
    <name evidence="2" type="ORF">CKAN_02251700</name>
</gene>
<feature type="region of interest" description="Disordered" evidence="1">
    <location>
        <begin position="522"/>
        <end position="551"/>
    </location>
</feature>
<keyword evidence="3" id="KW-1185">Reference proteome</keyword>
<dbReference type="SUPFAM" id="SSF52058">
    <property type="entry name" value="L domain-like"/>
    <property type="match status" value="1"/>
</dbReference>
<dbReference type="AlphaFoldDB" id="A0A3S3R283"/>
<dbReference type="PANTHER" id="PTHR12904">
    <property type="match status" value="1"/>
</dbReference>
<dbReference type="InterPro" id="IPR051341">
    <property type="entry name" value="Zyg-11_UBL_adapter"/>
</dbReference>
<dbReference type="OrthoDB" id="550575at2759"/>